<gene>
    <name evidence="2" type="ORF">ACHHYP_04789</name>
</gene>
<dbReference type="GO" id="GO:0010181">
    <property type="term" value="F:FMN binding"/>
    <property type="evidence" value="ECO:0007669"/>
    <property type="project" value="TreeGrafter"/>
</dbReference>
<accession>A0A1V9YZU3</accession>
<dbReference type="STRING" id="1202772.A0A1V9YZU3"/>
<dbReference type="InterPro" id="IPR029039">
    <property type="entry name" value="Flavoprotein-like_sf"/>
</dbReference>
<dbReference type="Proteomes" id="UP000243579">
    <property type="component" value="Unassembled WGS sequence"/>
</dbReference>
<evidence type="ECO:0000259" key="1">
    <source>
        <dbReference type="Pfam" id="PF03358"/>
    </source>
</evidence>
<reference evidence="2 3" key="1">
    <citation type="journal article" date="2014" name="Genome Biol. Evol.">
        <title>The secreted proteins of Achlya hypogyna and Thraustotheca clavata identify the ancestral oomycete secretome and reveal gene acquisitions by horizontal gene transfer.</title>
        <authorList>
            <person name="Misner I."/>
            <person name="Blouin N."/>
            <person name="Leonard G."/>
            <person name="Richards T.A."/>
            <person name="Lane C.E."/>
        </authorList>
    </citation>
    <scope>NUCLEOTIDE SEQUENCE [LARGE SCALE GENOMIC DNA]</scope>
    <source>
        <strain evidence="2 3">ATCC 48635</strain>
    </source>
</reference>
<dbReference type="InterPro" id="IPR005025">
    <property type="entry name" value="FMN_Rdtase-like_dom"/>
</dbReference>
<dbReference type="AlphaFoldDB" id="A0A1V9YZU3"/>
<comment type="caution">
    <text evidence="2">The sequence shown here is derived from an EMBL/GenBank/DDBJ whole genome shotgun (WGS) entry which is preliminary data.</text>
</comment>
<dbReference type="OrthoDB" id="68575at2759"/>
<dbReference type="GO" id="GO:0005829">
    <property type="term" value="C:cytosol"/>
    <property type="evidence" value="ECO:0007669"/>
    <property type="project" value="TreeGrafter"/>
</dbReference>
<dbReference type="PANTHER" id="PTHR30543">
    <property type="entry name" value="CHROMATE REDUCTASE"/>
    <property type="match status" value="1"/>
</dbReference>
<dbReference type="Pfam" id="PF03358">
    <property type="entry name" value="FMN_red"/>
    <property type="match status" value="1"/>
</dbReference>
<name>A0A1V9YZU3_ACHHY</name>
<proteinExistence type="predicted"/>
<dbReference type="EMBL" id="JNBR01000541">
    <property type="protein sequence ID" value="OQR91319.1"/>
    <property type="molecule type" value="Genomic_DNA"/>
</dbReference>
<feature type="domain" description="NADPH-dependent FMN reductase-like" evidence="1">
    <location>
        <begin position="5"/>
        <end position="150"/>
    </location>
</feature>
<dbReference type="SUPFAM" id="SSF52218">
    <property type="entry name" value="Flavoproteins"/>
    <property type="match status" value="1"/>
</dbReference>
<evidence type="ECO:0000313" key="3">
    <source>
        <dbReference type="Proteomes" id="UP000243579"/>
    </source>
</evidence>
<dbReference type="Gene3D" id="3.40.50.360">
    <property type="match status" value="1"/>
</dbReference>
<protein>
    <submittedName>
        <fullName evidence="2">NADPH-dependent FMN reductase</fullName>
    </submittedName>
</protein>
<dbReference type="GO" id="GO:0016491">
    <property type="term" value="F:oxidoreductase activity"/>
    <property type="evidence" value="ECO:0007669"/>
    <property type="project" value="InterPro"/>
</dbReference>
<sequence length="198" mass="21633">MNALKISIIVGSVRPNRMGLRVGKYLAAQLAQQGVKQVHLIDPAPLNIPLLVNRYDSLTDAEKTPELQELHAKIAESDAYIVVSPEYNHSYSPIITNVMDYFYHNEYYFKSAGIVTYSMGAFGGVRAAGPIRPFLGQMGLTSIPQTLAVPVVQSLLGEDGELLDSATSATLASNTSKFLSELTWFADALKTAREKSRP</sequence>
<dbReference type="InterPro" id="IPR050712">
    <property type="entry name" value="NAD(P)H-dep_reductase"/>
</dbReference>
<evidence type="ECO:0000313" key="2">
    <source>
        <dbReference type="EMBL" id="OQR91319.1"/>
    </source>
</evidence>
<dbReference type="PANTHER" id="PTHR30543:SF21">
    <property type="entry name" value="NAD(P)H-DEPENDENT FMN REDUCTASE LOT6"/>
    <property type="match status" value="1"/>
</dbReference>
<organism evidence="2 3">
    <name type="scientific">Achlya hypogyna</name>
    <name type="common">Oomycete</name>
    <name type="synonym">Protoachlya hypogyna</name>
    <dbReference type="NCBI Taxonomy" id="1202772"/>
    <lineage>
        <taxon>Eukaryota</taxon>
        <taxon>Sar</taxon>
        <taxon>Stramenopiles</taxon>
        <taxon>Oomycota</taxon>
        <taxon>Saprolegniomycetes</taxon>
        <taxon>Saprolegniales</taxon>
        <taxon>Achlyaceae</taxon>
        <taxon>Achlya</taxon>
    </lineage>
</organism>
<keyword evidence="3" id="KW-1185">Reference proteome</keyword>